<reference evidence="1" key="1">
    <citation type="submission" date="2021-05" db="EMBL/GenBank/DDBJ databases">
        <authorList>
            <person name="Scholz U."/>
            <person name="Mascher M."/>
            <person name="Fiebig A."/>
        </authorList>
    </citation>
    <scope>NUCLEOTIDE SEQUENCE [LARGE SCALE GENOMIC DNA]</scope>
</reference>
<organism evidence="1 2">
    <name type="scientific">Avena sativa</name>
    <name type="common">Oat</name>
    <dbReference type="NCBI Taxonomy" id="4498"/>
    <lineage>
        <taxon>Eukaryota</taxon>
        <taxon>Viridiplantae</taxon>
        <taxon>Streptophyta</taxon>
        <taxon>Embryophyta</taxon>
        <taxon>Tracheophyta</taxon>
        <taxon>Spermatophyta</taxon>
        <taxon>Magnoliopsida</taxon>
        <taxon>Liliopsida</taxon>
        <taxon>Poales</taxon>
        <taxon>Poaceae</taxon>
        <taxon>BOP clade</taxon>
        <taxon>Pooideae</taxon>
        <taxon>Poodae</taxon>
        <taxon>Poeae</taxon>
        <taxon>Poeae Chloroplast Group 1 (Aveneae type)</taxon>
        <taxon>Aveninae</taxon>
        <taxon>Avena</taxon>
    </lineage>
</organism>
<keyword evidence="2" id="KW-1185">Reference proteome</keyword>
<evidence type="ECO:0000313" key="2">
    <source>
        <dbReference type="Proteomes" id="UP001732700"/>
    </source>
</evidence>
<accession>A0ACD5U7E2</accession>
<dbReference type="EnsemblPlants" id="AVESA.00010b.r2.2AG0197150.2">
    <property type="protein sequence ID" value="AVESA.00010b.r2.2AG0197150.2.CDS"/>
    <property type="gene ID" value="AVESA.00010b.r2.2AG0197150"/>
</dbReference>
<protein>
    <submittedName>
        <fullName evidence="1">Uncharacterized protein</fullName>
    </submittedName>
</protein>
<name>A0ACD5U7E2_AVESA</name>
<evidence type="ECO:0000313" key="1">
    <source>
        <dbReference type="EnsemblPlants" id="AVESA.00010b.r2.2AG0197150.2.CDS"/>
    </source>
</evidence>
<reference evidence="1" key="2">
    <citation type="submission" date="2025-09" db="UniProtKB">
        <authorList>
            <consortium name="EnsemblPlants"/>
        </authorList>
    </citation>
    <scope>IDENTIFICATION</scope>
</reference>
<dbReference type="Proteomes" id="UP001732700">
    <property type="component" value="Chromosome 2A"/>
</dbReference>
<proteinExistence type="predicted"/>
<sequence length="514" mass="58215">MLPRLLSRAKLPSLLYLGSTTPQSLPTVPQPAPLPTLSDSNFHGHHPALPPPPPPCIAALRSHRSCCSSPFDFCCPFSLIPSPLGIVWSASRRRHLLCTATAAALHRLVGFILVALHHRSEAPSASTPDRQYFTTSGQQMAQEPHITIVLEQNQLKNVYDTTWLAYYDIKKPSSLPNSVLALDKKLPKVCLDLVRPIDIPRLSAMQGINHKNIMRIEAVKEVETEDPNENLLALFLDHHNGPLGVHLDSFQLYDNYRVLPSQSFRDIIRQIICGLEELWKNGFYHGDLTMNNILVSKRAQVLIKLYNFRTRDIPKEDAQLEDCVAVGSLLQHISNELKSLNPHLIYSLIDELASTLTGLTNIASLQTVEEMMCKQLFFWEPRRRMIFWIHDVPKALENAGCDRIIRAHNWKLPWDSRTHPGLLKAMNDYRFEEERRKSGNSAQVTPENTKYNANDSLHYVKCISGAYTHEDQLQGKILNNFGYKLSVDAAVCSKDPELFIVVFKILKDQGMILD</sequence>